<feature type="domain" description="Transglycosylase SLT" evidence="3">
    <location>
        <begin position="30"/>
        <end position="322"/>
    </location>
</feature>
<evidence type="ECO:0000256" key="1">
    <source>
        <dbReference type="PIRSR" id="PIRSR611757-1"/>
    </source>
</evidence>
<dbReference type="GO" id="GO:0009253">
    <property type="term" value="P:peptidoglycan catabolic process"/>
    <property type="evidence" value="ECO:0007669"/>
    <property type="project" value="TreeGrafter"/>
</dbReference>
<dbReference type="Gene3D" id="1.10.8.350">
    <property type="entry name" value="Bacterial muramidase"/>
    <property type="match status" value="1"/>
</dbReference>
<dbReference type="CDD" id="cd13399">
    <property type="entry name" value="Slt35-like"/>
    <property type="match status" value="1"/>
</dbReference>
<name>A0A974SLY3_9RHOO</name>
<dbReference type="InterPro" id="IPR023346">
    <property type="entry name" value="Lysozyme-like_dom_sf"/>
</dbReference>
<dbReference type="Proteomes" id="UP000663444">
    <property type="component" value="Chromosome"/>
</dbReference>
<dbReference type="AlphaFoldDB" id="A0A974SLY3"/>
<sequence length="331" mass="36146">METCLKKLLAALLAALIPASALPAASFADDPEVAAFVAEMRDRHGFDADWLQLRFARLGPNESVLRAIRPAAVPELQRSWERYRARFLNERRIAAGIRFWQQHAATLKRAAVLYGVPEEIIVAIIGVETEYGQNTGRFGVMQALSTLAFRYPPRAPFFRGELEQFLLLARENGIDPLVLKGSYAGAIGIPQFMPGSQRRYAVDFDGDGRVDLTQSAADAIGSVASFLAQHGWQAGGGVAVPVRVAADPAPLLALGIKPERPLAELIAGGVETDADPATAGALIDLVTPDKETEYWVGFQNFYVITRYNRSSFYAMAVFQLAEAIRDGRRAL</sequence>
<feature type="chain" id="PRO_5037424101" evidence="2">
    <location>
        <begin position="24"/>
        <end position="331"/>
    </location>
</feature>
<dbReference type="PANTHER" id="PTHR30163">
    <property type="entry name" value="MEMBRANE-BOUND LYTIC MUREIN TRANSGLYCOSYLASE B"/>
    <property type="match status" value="1"/>
</dbReference>
<dbReference type="GO" id="GO:0008933">
    <property type="term" value="F:peptidoglycan lytic transglycosylase activity"/>
    <property type="evidence" value="ECO:0007669"/>
    <property type="project" value="TreeGrafter"/>
</dbReference>
<dbReference type="FunFam" id="1.10.8.350:FF:000001">
    <property type="entry name" value="Lytic murein transglycosylase B"/>
    <property type="match status" value="1"/>
</dbReference>
<dbReference type="PANTHER" id="PTHR30163:SF9">
    <property type="entry name" value="MEMBRANE-BOUND LYTIC MUREIN TRANSGLYCOSYLASE B"/>
    <property type="match status" value="1"/>
</dbReference>
<evidence type="ECO:0000313" key="4">
    <source>
        <dbReference type="EMBL" id="QRJ62170.1"/>
    </source>
</evidence>
<feature type="active site" evidence="1">
    <location>
        <position position="128"/>
    </location>
</feature>
<dbReference type="EMBL" id="CP064781">
    <property type="protein sequence ID" value="QRJ62170.1"/>
    <property type="molecule type" value="Genomic_DNA"/>
</dbReference>
<dbReference type="KEGG" id="ares:IWH25_10180"/>
<dbReference type="InterPro" id="IPR043426">
    <property type="entry name" value="MltB-like"/>
</dbReference>
<evidence type="ECO:0000259" key="3">
    <source>
        <dbReference type="Pfam" id="PF13406"/>
    </source>
</evidence>
<dbReference type="Gene3D" id="1.10.530.10">
    <property type="match status" value="1"/>
</dbReference>
<dbReference type="InterPro" id="IPR011757">
    <property type="entry name" value="Lytic_transglycosylase_MltB"/>
</dbReference>
<dbReference type="NCBIfam" id="TIGR02282">
    <property type="entry name" value="MltB"/>
    <property type="match status" value="1"/>
</dbReference>
<proteinExistence type="predicted"/>
<gene>
    <name evidence="4" type="primary">mltB</name>
    <name evidence="4" type="ORF">IWH25_10180</name>
</gene>
<reference evidence="4" key="1">
    <citation type="submission" date="2020-11" db="EMBL/GenBank/DDBJ databases">
        <title>Azospira restricta DSM 18626 genome sequence.</title>
        <authorList>
            <person name="Moe W.M."/>
        </authorList>
    </citation>
    <scope>NUCLEOTIDE SEQUENCE</scope>
    <source>
        <strain evidence="4">DSM 18626</strain>
    </source>
</reference>
<dbReference type="Pfam" id="PF13406">
    <property type="entry name" value="SLT_2"/>
    <property type="match status" value="1"/>
</dbReference>
<organism evidence="4 5">
    <name type="scientific">Azospira restricta</name>
    <dbReference type="NCBI Taxonomy" id="404405"/>
    <lineage>
        <taxon>Bacteria</taxon>
        <taxon>Pseudomonadati</taxon>
        <taxon>Pseudomonadota</taxon>
        <taxon>Betaproteobacteria</taxon>
        <taxon>Rhodocyclales</taxon>
        <taxon>Rhodocyclaceae</taxon>
        <taxon>Azospira</taxon>
    </lineage>
</organism>
<evidence type="ECO:0000313" key="5">
    <source>
        <dbReference type="Proteomes" id="UP000663444"/>
    </source>
</evidence>
<keyword evidence="5" id="KW-1185">Reference proteome</keyword>
<evidence type="ECO:0000256" key="2">
    <source>
        <dbReference type="SAM" id="SignalP"/>
    </source>
</evidence>
<accession>A0A974SLY3</accession>
<protein>
    <submittedName>
        <fullName evidence="4">Lytic murein transglycosylase B</fullName>
    </submittedName>
</protein>
<dbReference type="SUPFAM" id="SSF53955">
    <property type="entry name" value="Lysozyme-like"/>
    <property type="match status" value="1"/>
</dbReference>
<dbReference type="InterPro" id="IPR031304">
    <property type="entry name" value="SLT_2"/>
</dbReference>
<keyword evidence="2" id="KW-0732">Signal</keyword>
<feature type="signal peptide" evidence="2">
    <location>
        <begin position="1"/>
        <end position="23"/>
    </location>
</feature>